<sequence>MVDLLINKIARFNAFGVGALSIFLNLLLLYCINAKSTKHMAQYRVIMMIMCGFNIKFSIVHMLSVPTVHIHELDLLILNTGYIKDVMLGRILLVFFVFSFAQTIVLIASHFANRYLIICKSHFILHYSTCIYAIGFIISYFAIISWTAIFCIAVWPRRPEMEDLSANRGDRLQSQLFRCLVFQTLVPIICAHLPIYLAFVLPMFGTRDSILDLLPLPIAWYPAIDPIVVIFNVRSYKHQIFQLLRIPENTNSNSATMPVYGRGVSSQERTVRNA</sequence>
<dbReference type="Pfam" id="PF10326">
    <property type="entry name" value="7TM_GPCR_Str"/>
    <property type="match status" value="2"/>
</dbReference>
<dbReference type="SUPFAM" id="SSF81321">
    <property type="entry name" value="Family A G protein-coupled receptor-like"/>
    <property type="match status" value="1"/>
</dbReference>
<feature type="transmembrane region" description="Helical" evidence="1">
    <location>
        <begin position="130"/>
        <end position="155"/>
    </location>
</feature>
<keyword evidence="1" id="KW-1133">Transmembrane helix</keyword>
<keyword evidence="1" id="KW-0472">Membrane</keyword>
<evidence type="ECO:0000313" key="3">
    <source>
        <dbReference type="Proteomes" id="UP001177023"/>
    </source>
</evidence>
<keyword evidence="1" id="KW-0812">Transmembrane</keyword>
<feature type="transmembrane region" description="Helical" evidence="1">
    <location>
        <begin position="175"/>
        <end position="201"/>
    </location>
</feature>
<organism evidence="2 3">
    <name type="scientific">Mesorhabditis spiculigera</name>
    <dbReference type="NCBI Taxonomy" id="96644"/>
    <lineage>
        <taxon>Eukaryota</taxon>
        <taxon>Metazoa</taxon>
        <taxon>Ecdysozoa</taxon>
        <taxon>Nematoda</taxon>
        <taxon>Chromadorea</taxon>
        <taxon>Rhabditida</taxon>
        <taxon>Rhabditina</taxon>
        <taxon>Rhabditomorpha</taxon>
        <taxon>Rhabditoidea</taxon>
        <taxon>Rhabditidae</taxon>
        <taxon>Mesorhabditinae</taxon>
        <taxon>Mesorhabditis</taxon>
    </lineage>
</organism>
<accession>A0AA36G2W6</accession>
<dbReference type="EMBL" id="CATQJA010002647">
    <property type="protein sequence ID" value="CAJ0576780.1"/>
    <property type="molecule type" value="Genomic_DNA"/>
</dbReference>
<feature type="transmembrane region" description="Helical" evidence="1">
    <location>
        <begin position="87"/>
        <end position="109"/>
    </location>
</feature>
<feature type="non-terminal residue" evidence="2">
    <location>
        <position position="1"/>
    </location>
</feature>
<dbReference type="InterPro" id="IPR019428">
    <property type="entry name" value="7TM_GPCR_serpentine_rcpt_Str"/>
</dbReference>
<gene>
    <name evidence="2" type="ORF">MSPICULIGERA_LOCUS15067</name>
</gene>
<dbReference type="PANTHER" id="PTHR22943:SF248">
    <property type="entry name" value="SEVEN TM RECEPTOR"/>
    <property type="match status" value="1"/>
</dbReference>
<keyword evidence="3" id="KW-1185">Reference proteome</keyword>
<dbReference type="AlphaFoldDB" id="A0AA36G2W6"/>
<evidence type="ECO:0000256" key="1">
    <source>
        <dbReference type="SAM" id="Phobius"/>
    </source>
</evidence>
<evidence type="ECO:0008006" key="4">
    <source>
        <dbReference type="Google" id="ProtNLM"/>
    </source>
</evidence>
<dbReference type="Proteomes" id="UP001177023">
    <property type="component" value="Unassembled WGS sequence"/>
</dbReference>
<evidence type="ECO:0000313" key="2">
    <source>
        <dbReference type="EMBL" id="CAJ0576780.1"/>
    </source>
</evidence>
<comment type="caution">
    <text evidence="2">The sequence shown here is derived from an EMBL/GenBank/DDBJ whole genome shotgun (WGS) entry which is preliminary data.</text>
</comment>
<protein>
    <recommendedName>
        <fullName evidence="4">G protein-coupled receptor</fullName>
    </recommendedName>
</protein>
<name>A0AA36G2W6_9BILA</name>
<proteinExistence type="predicted"/>
<feature type="transmembrane region" description="Helical" evidence="1">
    <location>
        <begin position="12"/>
        <end position="33"/>
    </location>
</feature>
<reference evidence="2" key="1">
    <citation type="submission" date="2023-06" db="EMBL/GenBank/DDBJ databases">
        <authorList>
            <person name="Delattre M."/>
        </authorList>
    </citation>
    <scope>NUCLEOTIDE SEQUENCE</scope>
    <source>
        <strain evidence="2">AF72</strain>
    </source>
</reference>
<dbReference type="PANTHER" id="PTHR22943">
    <property type="entry name" value="7-TRANSMEMBRANE DOMAIN RECEPTOR C.ELEGANS"/>
    <property type="match status" value="1"/>
</dbReference>